<dbReference type="Proteomes" id="UP000660339">
    <property type="component" value="Unassembled WGS sequence"/>
</dbReference>
<evidence type="ECO:0000313" key="2">
    <source>
        <dbReference type="Proteomes" id="UP000660339"/>
    </source>
</evidence>
<reference evidence="1" key="1">
    <citation type="submission" date="2021-01" db="EMBL/GenBank/DDBJ databases">
        <title>Whole genome shotgun sequence of Catellatospora methionotrophica NBRC 14553.</title>
        <authorList>
            <person name="Komaki H."/>
            <person name="Tamura T."/>
        </authorList>
    </citation>
    <scope>NUCLEOTIDE SEQUENCE</scope>
    <source>
        <strain evidence="1">NBRC 14553</strain>
    </source>
</reference>
<name>A0A8J3PIR7_9ACTN</name>
<keyword evidence="2" id="KW-1185">Reference proteome</keyword>
<dbReference type="AlphaFoldDB" id="A0A8J3PIR7"/>
<gene>
    <name evidence="1" type="ORF">Cme02nite_70240</name>
</gene>
<sequence length="94" mass="10511">MNGPIVVVPQHRTTAVDARGHTRIGATGNTPGYRCLWNVIGRSRHGLSSPIREQSLVGRDTHVPSDQVTVWHVSREAMDRRVRAGDRLTSSRRF</sequence>
<protein>
    <submittedName>
        <fullName evidence="1">Uncharacterized protein</fullName>
    </submittedName>
</protein>
<accession>A0A8J3PIR7</accession>
<proteinExistence type="predicted"/>
<organism evidence="1 2">
    <name type="scientific">Catellatospora methionotrophica</name>
    <dbReference type="NCBI Taxonomy" id="121620"/>
    <lineage>
        <taxon>Bacteria</taxon>
        <taxon>Bacillati</taxon>
        <taxon>Actinomycetota</taxon>
        <taxon>Actinomycetes</taxon>
        <taxon>Micromonosporales</taxon>
        <taxon>Micromonosporaceae</taxon>
        <taxon>Catellatospora</taxon>
    </lineage>
</organism>
<comment type="caution">
    <text evidence="1">The sequence shown here is derived from an EMBL/GenBank/DDBJ whole genome shotgun (WGS) entry which is preliminary data.</text>
</comment>
<evidence type="ECO:0000313" key="1">
    <source>
        <dbReference type="EMBL" id="GIG18692.1"/>
    </source>
</evidence>
<dbReference type="EMBL" id="BONJ01000043">
    <property type="protein sequence ID" value="GIG18692.1"/>
    <property type="molecule type" value="Genomic_DNA"/>
</dbReference>